<dbReference type="RefSeq" id="WP_128833683.1">
    <property type="nucleotide sequence ID" value="NZ_AP014612.1"/>
</dbReference>
<feature type="region of interest" description="Disordered" evidence="1">
    <location>
        <begin position="34"/>
        <end position="65"/>
    </location>
</feature>
<gene>
    <name evidence="3" type="primary">dnaG</name>
    <name evidence="3" type="ORF">SRT_16140</name>
</gene>
<feature type="transmembrane region" description="Helical" evidence="2">
    <location>
        <begin position="224"/>
        <end position="243"/>
    </location>
</feature>
<feature type="transmembrane region" description="Helical" evidence="2">
    <location>
        <begin position="120"/>
        <end position="142"/>
    </location>
</feature>
<feature type="transmembrane region" description="Helical" evidence="2">
    <location>
        <begin position="323"/>
        <end position="341"/>
    </location>
</feature>
<feature type="transmembrane region" description="Helical" evidence="2">
    <location>
        <begin position="291"/>
        <end position="311"/>
    </location>
</feature>
<evidence type="ECO:0000256" key="1">
    <source>
        <dbReference type="SAM" id="MobiDB-lite"/>
    </source>
</evidence>
<dbReference type="EMBL" id="AP014612">
    <property type="protein sequence ID" value="BAQ24875.1"/>
    <property type="molecule type" value="Genomic_DNA"/>
</dbReference>
<keyword evidence="2" id="KW-0812">Transmembrane</keyword>
<evidence type="ECO:0000313" key="3">
    <source>
        <dbReference type="EMBL" id="BAQ24875.1"/>
    </source>
</evidence>
<evidence type="ECO:0000313" key="4">
    <source>
        <dbReference type="Proteomes" id="UP000217758"/>
    </source>
</evidence>
<feature type="transmembrane region" description="Helical" evidence="2">
    <location>
        <begin position="183"/>
        <end position="204"/>
    </location>
</feature>
<keyword evidence="2" id="KW-1133">Transmembrane helix</keyword>
<reference evidence="3 4" key="1">
    <citation type="journal article" date="2016" name="Microbiol. Immunol.">
        <title>Complete genome sequence of Streptococcus troglodytae TKU31 isolated from the oral cavity of a chimpanzee (Pan troglodytes).</title>
        <authorList>
            <person name="Okamoto M."/>
            <person name="Naito M."/>
            <person name="Miyanohara M."/>
            <person name="Imai S."/>
            <person name="Nomura Y."/>
            <person name="Saito W."/>
            <person name="Momoi Y."/>
            <person name="Takada K."/>
            <person name="Miyabe-Nishiwaki T."/>
            <person name="Tomonaga M."/>
            <person name="Hanada N."/>
        </authorList>
    </citation>
    <scope>NUCLEOTIDE SEQUENCE [LARGE SCALE GENOMIC DNA]</scope>
    <source>
        <strain evidence="4">TKU 31</strain>
    </source>
</reference>
<dbReference type="AlphaFoldDB" id="A0A1L7LKX4"/>
<keyword evidence="4" id="KW-1185">Reference proteome</keyword>
<name>A0A1L7LKX4_9STRE</name>
<protein>
    <submittedName>
        <fullName evidence="3">DNA primase</fullName>
    </submittedName>
</protein>
<feature type="compositionally biased region" description="Acidic residues" evidence="1">
    <location>
        <begin position="41"/>
        <end position="54"/>
    </location>
</feature>
<proteinExistence type="predicted"/>
<accession>A0A1L7LKX4</accession>
<dbReference type="Proteomes" id="UP000217758">
    <property type="component" value="Chromosome"/>
</dbReference>
<organism evidence="3 4">
    <name type="scientific">Streptococcus troglodytae</name>
    <dbReference type="NCBI Taxonomy" id="1111760"/>
    <lineage>
        <taxon>Bacteria</taxon>
        <taxon>Bacillati</taxon>
        <taxon>Bacillota</taxon>
        <taxon>Bacilli</taxon>
        <taxon>Lactobacillales</taxon>
        <taxon>Streptococcaceae</taxon>
        <taxon>Streptococcus</taxon>
    </lineage>
</organism>
<evidence type="ECO:0000256" key="2">
    <source>
        <dbReference type="SAM" id="Phobius"/>
    </source>
</evidence>
<sequence>MNKEDWLDYFEAINGREPSAKEIAEALATGEFQDGATTDVSFEESSSDDTVAEVVEEKEASSVETEPIAYPKEQTPLAHSNNTANSKQQVEQLKEKGKNYLSWFLEGLKQPVAESSNSQFIYGLITLFLAAVLLAAGLVNYVNRIFTSIINMTVSGESLKLKEPETFSMIEDAIRTNFGFSKVIVVTLIIFLAYAILAVLPAFINKFASKSQENVTELLGKYVAYTPLLAVINFLILVVSFFTSDKLVVSSKYAYQIASSFETVASSPSEGLSSVSRLIKEVPAIHSIQTVCVYLTILSIISLAILLVAFLKNIKVSIGALNNFYVTLISLLVFILIIFFMDKLLLSNLLHGLDSLKDSLAKLF</sequence>
<dbReference type="KEGG" id="strg:SRT_16140"/>
<keyword evidence="2" id="KW-0472">Membrane</keyword>